<name>A0ABN3MWX2_9ACTN</name>
<evidence type="ECO:0000256" key="1">
    <source>
        <dbReference type="ARBA" id="ARBA00004651"/>
    </source>
</evidence>
<evidence type="ECO:0000256" key="6">
    <source>
        <dbReference type="ARBA" id="ARBA00023136"/>
    </source>
</evidence>
<keyword evidence="3" id="KW-1003">Cell membrane</keyword>
<dbReference type="PANTHER" id="PTHR42718">
    <property type="entry name" value="MAJOR FACILITATOR SUPERFAMILY MULTIDRUG TRANSPORTER MFSC"/>
    <property type="match status" value="1"/>
</dbReference>
<feature type="domain" description="Major facilitator superfamily (MFS) profile" evidence="9">
    <location>
        <begin position="8"/>
        <end position="538"/>
    </location>
</feature>
<evidence type="ECO:0000256" key="2">
    <source>
        <dbReference type="ARBA" id="ARBA00022448"/>
    </source>
</evidence>
<dbReference type="CDD" id="cd17321">
    <property type="entry name" value="MFS_MMR_MDR_like"/>
    <property type="match status" value="1"/>
</dbReference>
<dbReference type="EMBL" id="BAAATA010000052">
    <property type="protein sequence ID" value="GAA2510497.1"/>
    <property type="molecule type" value="Genomic_DNA"/>
</dbReference>
<evidence type="ECO:0000256" key="7">
    <source>
        <dbReference type="ARBA" id="ARBA00023251"/>
    </source>
</evidence>
<feature type="transmembrane region" description="Helical" evidence="8">
    <location>
        <begin position="379"/>
        <end position="401"/>
    </location>
</feature>
<evidence type="ECO:0000256" key="8">
    <source>
        <dbReference type="SAM" id="Phobius"/>
    </source>
</evidence>
<protein>
    <submittedName>
        <fullName evidence="10">MFS transporter</fullName>
    </submittedName>
</protein>
<feature type="transmembrane region" description="Helical" evidence="8">
    <location>
        <begin position="515"/>
        <end position="534"/>
    </location>
</feature>
<dbReference type="InterPro" id="IPR020846">
    <property type="entry name" value="MFS_dom"/>
</dbReference>
<evidence type="ECO:0000259" key="9">
    <source>
        <dbReference type="PROSITE" id="PS50850"/>
    </source>
</evidence>
<feature type="transmembrane region" description="Helical" evidence="8">
    <location>
        <begin position="323"/>
        <end position="344"/>
    </location>
</feature>
<feature type="transmembrane region" description="Helical" evidence="8">
    <location>
        <begin position="291"/>
        <end position="311"/>
    </location>
</feature>
<accession>A0ABN3MWX2</accession>
<dbReference type="InterPro" id="IPR011701">
    <property type="entry name" value="MFS"/>
</dbReference>
<dbReference type="Gene3D" id="1.20.1720.10">
    <property type="entry name" value="Multidrug resistance protein D"/>
    <property type="match status" value="1"/>
</dbReference>
<dbReference type="Pfam" id="PF07690">
    <property type="entry name" value="MFS_1"/>
    <property type="match status" value="1"/>
</dbReference>
<feature type="transmembrane region" description="Helical" evidence="8">
    <location>
        <begin position="243"/>
        <end position="261"/>
    </location>
</feature>
<feature type="transmembrane region" description="Helical" evidence="8">
    <location>
        <begin position="356"/>
        <end position="373"/>
    </location>
</feature>
<keyword evidence="11" id="KW-1185">Reference proteome</keyword>
<dbReference type="Proteomes" id="UP001501358">
    <property type="component" value="Unassembled WGS sequence"/>
</dbReference>
<evidence type="ECO:0000256" key="4">
    <source>
        <dbReference type="ARBA" id="ARBA00022692"/>
    </source>
</evidence>
<comment type="subcellular location">
    <subcellularLocation>
        <location evidence="1">Cell membrane</location>
        <topology evidence="1">Multi-pass membrane protein</topology>
    </subcellularLocation>
</comment>
<keyword evidence="4 8" id="KW-0812">Transmembrane</keyword>
<feature type="transmembrane region" description="Helical" evidence="8">
    <location>
        <begin position="104"/>
        <end position="126"/>
    </location>
</feature>
<proteinExistence type="predicted"/>
<keyword evidence="5 8" id="KW-1133">Transmembrane helix</keyword>
<gene>
    <name evidence="10" type="ORF">GCM10010406_53600</name>
</gene>
<comment type="caution">
    <text evidence="10">The sequence shown here is derived from an EMBL/GenBank/DDBJ whole genome shotgun (WGS) entry which is preliminary data.</text>
</comment>
<feature type="transmembrane region" description="Helical" evidence="8">
    <location>
        <begin position="133"/>
        <end position="155"/>
    </location>
</feature>
<feature type="transmembrane region" description="Helical" evidence="8">
    <location>
        <begin position="41"/>
        <end position="62"/>
    </location>
</feature>
<dbReference type="InterPro" id="IPR036259">
    <property type="entry name" value="MFS_trans_sf"/>
</dbReference>
<evidence type="ECO:0000256" key="5">
    <source>
        <dbReference type="ARBA" id="ARBA00022989"/>
    </source>
</evidence>
<dbReference type="PANTHER" id="PTHR42718:SF46">
    <property type="entry name" value="BLR6921 PROTEIN"/>
    <property type="match status" value="1"/>
</dbReference>
<evidence type="ECO:0000313" key="10">
    <source>
        <dbReference type="EMBL" id="GAA2510497.1"/>
    </source>
</evidence>
<keyword evidence="2" id="KW-0813">Transport</keyword>
<keyword evidence="7" id="KW-0046">Antibiotic resistance</keyword>
<reference evidence="10 11" key="1">
    <citation type="journal article" date="2019" name="Int. J. Syst. Evol. Microbiol.">
        <title>The Global Catalogue of Microorganisms (GCM) 10K type strain sequencing project: providing services to taxonomists for standard genome sequencing and annotation.</title>
        <authorList>
            <consortium name="The Broad Institute Genomics Platform"/>
            <consortium name="The Broad Institute Genome Sequencing Center for Infectious Disease"/>
            <person name="Wu L."/>
            <person name="Ma J."/>
        </authorList>
    </citation>
    <scope>NUCLEOTIDE SEQUENCE [LARGE SCALE GENOMIC DNA]</scope>
    <source>
        <strain evidence="10 11">JCM 6307</strain>
    </source>
</reference>
<evidence type="ECO:0000256" key="3">
    <source>
        <dbReference type="ARBA" id="ARBA00022475"/>
    </source>
</evidence>
<keyword evidence="6 8" id="KW-0472">Membrane</keyword>
<organism evidence="10 11">
    <name type="scientific">Streptomyces thermolineatus</name>
    <dbReference type="NCBI Taxonomy" id="44033"/>
    <lineage>
        <taxon>Bacteria</taxon>
        <taxon>Bacillati</taxon>
        <taxon>Actinomycetota</taxon>
        <taxon>Actinomycetes</taxon>
        <taxon>Kitasatosporales</taxon>
        <taxon>Streptomycetaceae</taxon>
        <taxon>Streptomyces</taxon>
    </lineage>
</organism>
<dbReference type="Gene3D" id="1.20.1250.20">
    <property type="entry name" value="MFS general substrate transporter like domains"/>
    <property type="match status" value="1"/>
</dbReference>
<dbReference type="PRINTS" id="PR01036">
    <property type="entry name" value="TCRTETB"/>
</dbReference>
<feature type="transmembrane region" description="Helical" evidence="8">
    <location>
        <begin position="200"/>
        <end position="223"/>
    </location>
</feature>
<evidence type="ECO:0000313" key="11">
    <source>
        <dbReference type="Proteomes" id="UP001501358"/>
    </source>
</evidence>
<dbReference type="SUPFAM" id="SSF103473">
    <property type="entry name" value="MFS general substrate transporter"/>
    <property type="match status" value="1"/>
</dbReference>
<feature type="transmembrane region" description="Helical" evidence="8">
    <location>
        <begin position="74"/>
        <end position="92"/>
    </location>
</feature>
<dbReference type="RefSeq" id="WP_344386061.1">
    <property type="nucleotide sequence ID" value="NZ_BAAATA010000052.1"/>
</dbReference>
<feature type="transmembrane region" description="Helical" evidence="8">
    <location>
        <begin position="429"/>
        <end position="451"/>
    </location>
</feature>
<feature type="transmembrane region" description="Helical" evidence="8">
    <location>
        <begin position="161"/>
        <end position="179"/>
    </location>
</feature>
<dbReference type="PROSITE" id="PS50850">
    <property type="entry name" value="MFS"/>
    <property type="match status" value="1"/>
</dbReference>
<sequence length="548" mass="55953">MPPAVRTLFVLLAAESLVTNYASTAMNVALSALIGDLDTSLTGVQSAIALYTLVVAAFLITGSKLGARHGSRRVFLLGCGLFALGALVTAFGPTLPFMLVGWSLLQGIGVALILPTTVSMLTAAFTGAARTRALSALGTVAGIGATAGPVVGGLVTRYPGWRASFLLEAAATLVVVLLVRRTAGPERPPARAEEPFDVPGAALAAAGFGLLVVATLLAGRYGLLVARQDFEVFGRTLLHRGGLSPVVVLAVVGSAVLAAFAGRERRLVRSGGDPLVRVSVLRNRTVRAGTLSQVMQFLVPTGALFLVPVFLQTTFGLDALSSGVVMIPVALGLTVAASAAARLVGRGRMSHRSAQMGAFVFMGTGCIAIAALFDPHERQIGAVGLALAPGLLLIGIGRGLATTVTDLIQSAPPPEEVSDVTGLSRTAGYLGGSFGTALAGAFMTTALLLAFEAGTDGSSVLSPGQKQLVDRTIEQQVQVTAASDEAVRAKLASRGVTGAAADEIVRINARARGRALTVAATGMAVMALAGFLVAQRLPRERSHGPPAD</sequence>